<evidence type="ECO:0000313" key="1">
    <source>
        <dbReference type="EMBL" id="MBP1464532.1"/>
    </source>
</evidence>
<dbReference type="InterPro" id="IPR008792">
    <property type="entry name" value="PQQD"/>
</dbReference>
<dbReference type="Gene3D" id="1.10.10.1150">
    <property type="entry name" value="Coenzyme PQQ synthesis protein D (PqqD)"/>
    <property type="match status" value="1"/>
</dbReference>
<name>A0ABS4D514_9CHLR</name>
<protein>
    <submittedName>
        <fullName evidence="1">Lasso peptide biosynthesis PqqD family chaperone</fullName>
    </submittedName>
</protein>
<proteinExistence type="predicted"/>
<gene>
    <name evidence="1" type="ORF">EYB53_002305</name>
</gene>
<dbReference type="EMBL" id="SIJK02000002">
    <property type="protein sequence ID" value="MBP1464532.1"/>
    <property type="molecule type" value="Genomic_DNA"/>
</dbReference>
<dbReference type="Proteomes" id="UP001193081">
    <property type="component" value="Unassembled WGS sequence"/>
</dbReference>
<organism evidence="1 2">
    <name type="scientific">Candidatus Chloroploca mongolica</name>
    <dbReference type="NCBI Taxonomy" id="2528176"/>
    <lineage>
        <taxon>Bacteria</taxon>
        <taxon>Bacillati</taxon>
        <taxon>Chloroflexota</taxon>
        <taxon>Chloroflexia</taxon>
        <taxon>Chloroflexales</taxon>
        <taxon>Chloroflexineae</taxon>
        <taxon>Oscillochloridaceae</taxon>
        <taxon>Candidatus Chloroploca</taxon>
    </lineage>
</organism>
<reference evidence="1 2" key="1">
    <citation type="submission" date="2021-03" db="EMBL/GenBank/DDBJ databases">
        <authorList>
            <person name="Grouzdev D.S."/>
        </authorList>
    </citation>
    <scope>NUCLEOTIDE SEQUENCE [LARGE SCALE GENOMIC DNA]</scope>
    <source>
        <strain evidence="1 2">M50-1</strain>
    </source>
</reference>
<keyword evidence="2" id="KW-1185">Reference proteome</keyword>
<dbReference type="RefSeq" id="WP_135476320.1">
    <property type="nucleotide sequence ID" value="NZ_SIJK02000002.1"/>
</dbReference>
<comment type="caution">
    <text evidence="1">The sequence shown here is derived from an EMBL/GenBank/DDBJ whole genome shotgun (WGS) entry which is preliminary data.</text>
</comment>
<accession>A0ABS4D514</accession>
<sequence>MDNATLTPQVTSPAQSLCVRCGLCCDGTIFDYARLFPESEITLHSTVVRSSDVMASTVDNELVMMDIERGVYYSLDQIGTDIWNRIAEPVTVADLCAQLMQQYEVDPATCEADVLAQLNDMAHNGLLG</sequence>
<dbReference type="Pfam" id="PF05402">
    <property type="entry name" value="PqqD"/>
    <property type="match status" value="1"/>
</dbReference>
<dbReference type="NCBIfam" id="NF033536">
    <property type="entry name" value="lasso_PqqD_Bac"/>
    <property type="match status" value="1"/>
</dbReference>
<evidence type="ECO:0000313" key="2">
    <source>
        <dbReference type="Proteomes" id="UP001193081"/>
    </source>
</evidence>
<dbReference type="InterPro" id="IPR041881">
    <property type="entry name" value="PqqD_sf"/>
</dbReference>